<feature type="coiled-coil region" evidence="1">
    <location>
        <begin position="146"/>
        <end position="226"/>
    </location>
</feature>
<reference evidence="2 3" key="1">
    <citation type="submission" date="2024-06" db="EMBL/GenBank/DDBJ databases">
        <title>Sorghum-associated microbial communities from plants grown in Nebraska, USA.</title>
        <authorList>
            <person name="Schachtman D."/>
        </authorList>
    </citation>
    <scope>NUCLEOTIDE SEQUENCE [LARGE SCALE GENOMIC DNA]</scope>
    <source>
        <strain evidence="2 3">1288</strain>
    </source>
</reference>
<accession>A0ABV2KEL6</accession>
<organism evidence="2 3">
    <name type="scientific">Sporosarcina psychrophila</name>
    <name type="common">Bacillus psychrophilus</name>
    <dbReference type="NCBI Taxonomy" id="1476"/>
    <lineage>
        <taxon>Bacteria</taxon>
        <taxon>Bacillati</taxon>
        <taxon>Bacillota</taxon>
        <taxon>Bacilli</taxon>
        <taxon>Bacillales</taxon>
        <taxon>Caryophanaceae</taxon>
        <taxon>Sporosarcina</taxon>
    </lineage>
</organism>
<dbReference type="RefSeq" id="WP_354314912.1">
    <property type="nucleotide sequence ID" value="NZ_JBEPME010000011.1"/>
</dbReference>
<proteinExistence type="predicted"/>
<feature type="coiled-coil region" evidence="1">
    <location>
        <begin position="44"/>
        <end position="71"/>
    </location>
</feature>
<dbReference type="Proteomes" id="UP001549104">
    <property type="component" value="Unassembled WGS sequence"/>
</dbReference>
<sequence length="490" mass="57262">MNSENVKNNDPLQLQQIIIFLKAELAKYKYEVKKYQDSYHYSLVENLEQENIQLTNEKKELAEELVKLNQEFEKRAIDYKGSVQLQGLQGKRYITSIDSFQKTKTDLLPISKQLTEVINKLKDGANTDQHRYKKHDRQVTSLHKKLANTKTTIEQLEYKLGDLIQETNKQVHSQLEKLDIANKERTQSEKVRQRLLIELEEKNNTIGKLQHEISNLKEQNEKHTVAVAIEEKSLTNKTTIEQLEYKLVDLIQEANKQVHSQLEKLDIANKEHTQSEKVRQRLLIEIEEKNNTIGKLQQEISNLKEQNEKHTVAVAIEEKNLTNKTTIEQLEYKLVDLIQGENKQVHTQLEKLAIANKEHTQFEKVRRRLLKELEEKNTAIGKLQHEIADLKEQHEKHNEAFTMLEIKLNQKNDSQAGMDYHSSTPTIDTETLIYLDHQIKEVVAKTLDYEEKLDAKLLVVNNLEQKLDQLTDEIDGIKIFSIEGRVLKEF</sequence>
<evidence type="ECO:0000313" key="3">
    <source>
        <dbReference type="Proteomes" id="UP001549104"/>
    </source>
</evidence>
<dbReference type="EMBL" id="JBEPME010000011">
    <property type="protein sequence ID" value="MET3659495.1"/>
    <property type="molecule type" value="Genomic_DNA"/>
</dbReference>
<feature type="coiled-coil region" evidence="1">
    <location>
        <begin position="366"/>
        <end position="407"/>
    </location>
</feature>
<comment type="caution">
    <text evidence="2">The sequence shown here is derived from an EMBL/GenBank/DDBJ whole genome shotgun (WGS) entry which is preliminary data.</text>
</comment>
<evidence type="ECO:0000313" key="2">
    <source>
        <dbReference type="EMBL" id="MET3659495.1"/>
    </source>
</evidence>
<keyword evidence="1" id="KW-0175">Coiled coil</keyword>
<evidence type="ECO:0000256" key="1">
    <source>
        <dbReference type="SAM" id="Coils"/>
    </source>
</evidence>
<feature type="coiled-coil region" evidence="1">
    <location>
        <begin position="251"/>
        <end position="320"/>
    </location>
</feature>
<feature type="coiled-coil region" evidence="1">
    <location>
        <begin position="453"/>
        <end position="480"/>
    </location>
</feature>
<protein>
    <submittedName>
        <fullName evidence="2">Chromosome segregation ATPase</fullName>
    </submittedName>
</protein>
<gene>
    <name evidence="2" type="ORF">ABIC55_004635</name>
</gene>
<name>A0ABV2KEL6_SPOPS</name>
<keyword evidence="3" id="KW-1185">Reference proteome</keyword>